<reference evidence="25" key="1">
    <citation type="submission" date="2021-11" db="EMBL/GenBank/DDBJ databases">
        <authorList>
            <person name="Schell T."/>
        </authorList>
    </citation>
    <scope>NUCLEOTIDE SEQUENCE</scope>
    <source>
        <strain evidence="25">M5</strain>
    </source>
</reference>
<evidence type="ECO:0000313" key="26">
    <source>
        <dbReference type="Proteomes" id="UP000789390"/>
    </source>
</evidence>
<name>A0A8J2RS15_9CRUS</name>
<keyword evidence="14 23" id="KW-0472">Membrane</keyword>
<comment type="cofactor">
    <cofactor evidence="1">
        <name>Mn(2+)</name>
        <dbReference type="ChEBI" id="CHEBI:29035"/>
    </cofactor>
</comment>
<evidence type="ECO:0000256" key="3">
    <source>
        <dbReference type="ARBA" id="ARBA00004922"/>
    </source>
</evidence>
<evidence type="ECO:0000256" key="2">
    <source>
        <dbReference type="ARBA" id="ARBA00004606"/>
    </source>
</evidence>
<comment type="function">
    <text evidence="22">Glycosyltransferase that generates the core 1 O-glycan Gal-beta1-3GalNAc-alpha1-Ser/Thr (T antigen), which is a precursor for many extended O-glycans in glycoproteins.</text>
</comment>
<accession>A0A8J2RS15</accession>
<dbReference type="PANTHER" id="PTHR23033:SF14">
    <property type="entry name" value="GLYCOPROTEIN-N-ACETYLGALACTOSAMINE 3-BETA-GALACTOSYLTRANSFERASE 1-RELATED"/>
    <property type="match status" value="1"/>
</dbReference>
<dbReference type="Proteomes" id="UP000789390">
    <property type="component" value="Unassembled WGS sequence"/>
</dbReference>
<evidence type="ECO:0000256" key="13">
    <source>
        <dbReference type="ARBA" id="ARBA00022989"/>
    </source>
</evidence>
<keyword evidence="13 23" id="KW-1133">Transmembrane helix</keyword>
<comment type="caution">
    <text evidence="25">The sequence shown here is derived from an EMBL/GenBank/DDBJ whole genome shotgun (WGS) entry which is preliminary data.</text>
</comment>
<dbReference type="InterPro" id="IPR026050">
    <property type="entry name" value="C1GALT1/C1GALT1_chp1"/>
</dbReference>
<evidence type="ECO:0000256" key="22">
    <source>
        <dbReference type="ARBA" id="ARBA00059245"/>
    </source>
</evidence>
<keyword evidence="11" id="KW-0547">Nucleotide-binding</keyword>
<evidence type="ECO:0000256" key="11">
    <source>
        <dbReference type="ARBA" id="ARBA00022741"/>
    </source>
</evidence>
<dbReference type="Gene3D" id="3.90.550.50">
    <property type="match status" value="1"/>
</dbReference>
<dbReference type="AlphaFoldDB" id="A0A8J2RS15"/>
<dbReference type="EMBL" id="CAKKLH010000268">
    <property type="protein sequence ID" value="CAH0107414.1"/>
    <property type="molecule type" value="Genomic_DNA"/>
</dbReference>
<evidence type="ECO:0000256" key="23">
    <source>
        <dbReference type="SAM" id="Phobius"/>
    </source>
</evidence>
<comment type="similarity">
    <text evidence="4">Belongs to the glycosyltransferase 31 family. Beta3-Gal-T subfamily.</text>
</comment>
<evidence type="ECO:0000256" key="15">
    <source>
        <dbReference type="ARBA" id="ARBA00023157"/>
    </source>
</evidence>
<keyword evidence="15" id="KW-1015">Disulfide bond</keyword>
<keyword evidence="10" id="KW-0479">Metal-binding</keyword>
<dbReference type="GO" id="GO:0030145">
    <property type="term" value="F:manganese ion binding"/>
    <property type="evidence" value="ECO:0007669"/>
    <property type="project" value="UniProtKB-ARBA"/>
</dbReference>
<dbReference type="EC" id="2.4.1.122" evidence="6"/>
<evidence type="ECO:0000259" key="24">
    <source>
        <dbReference type="Pfam" id="PF02434"/>
    </source>
</evidence>
<dbReference type="OrthoDB" id="414175at2759"/>
<comment type="pathway">
    <text evidence="3">Protein modification; protein glycosylation.</text>
</comment>
<protein>
    <recommendedName>
        <fullName evidence="18">Glycoprotein-N-acetylgalactosamine 3-beta-galactosyltransferase 1</fullName>
        <ecNumber evidence="6">2.4.1.122</ecNumber>
    </recommendedName>
    <alternativeName>
        <fullName evidence="20">Core 1 O-glycan T-synthase</fullName>
    </alternativeName>
    <alternativeName>
        <fullName evidence="21">Core 1 UDP-galactose:N-acetylgalactosamine-alpha-R beta 1,3-galactosyltransferase 1</fullName>
    </alternativeName>
    <alternativeName>
        <fullName evidence="19">Core 1 beta1,3-galactosyltransferase 1</fullName>
    </alternativeName>
</protein>
<dbReference type="FunFam" id="3.90.550.50:FF:000017">
    <property type="entry name" value="Glycoprotein-N-acetylgalactosamine 3-beta-galactosyltransferase 1"/>
    <property type="match status" value="1"/>
</dbReference>
<feature type="transmembrane region" description="Helical" evidence="23">
    <location>
        <begin position="9"/>
        <end position="28"/>
    </location>
</feature>
<evidence type="ECO:0000313" key="25">
    <source>
        <dbReference type="EMBL" id="CAH0107414.1"/>
    </source>
</evidence>
<evidence type="ECO:0000256" key="4">
    <source>
        <dbReference type="ARBA" id="ARBA00006462"/>
    </source>
</evidence>
<keyword evidence="9 23" id="KW-0812">Transmembrane</keyword>
<comment type="subcellular location">
    <subcellularLocation>
        <location evidence="2">Membrane</location>
        <topology evidence="2">Single-pass type II membrane protein</topology>
    </subcellularLocation>
</comment>
<keyword evidence="17" id="KW-0464">Manganese</keyword>
<keyword evidence="16" id="KW-0325">Glycoprotein</keyword>
<evidence type="ECO:0000256" key="12">
    <source>
        <dbReference type="ARBA" id="ARBA00022968"/>
    </source>
</evidence>
<evidence type="ECO:0000256" key="16">
    <source>
        <dbReference type="ARBA" id="ARBA00023180"/>
    </source>
</evidence>
<keyword evidence="8" id="KW-0808">Transferase</keyword>
<keyword evidence="7" id="KW-0328">Glycosyltransferase</keyword>
<evidence type="ECO:0000256" key="6">
    <source>
        <dbReference type="ARBA" id="ARBA00012557"/>
    </source>
</evidence>
<evidence type="ECO:0000256" key="18">
    <source>
        <dbReference type="ARBA" id="ARBA00040898"/>
    </source>
</evidence>
<evidence type="ECO:0000256" key="10">
    <source>
        <dbReference type="ARBA" id="ARBA00022723"/>
    </source>
</evidence>
<dbReference type="GO" id="GO:0016020">
    <property type="term" value="C:membrane"/>
    <property type="evidence" value="ECO:0007669"/>
    <property type="project" value="UniProtKB-SubCell"/>
</dbReference>
<comment type="subunit">
    <text evidence="5">Homodimer; disulfide-linked.</text>
</comment>
<sequence>MFRLPVRRLSFLSILIGAIFGCFFNFFIQETLLQLFSEDIIPEIESSYGNQTFPDESSYIEFTADNPTVEKREEDVGKVPVVLEDLNGKVRVLCWIMTTPQNHETKALAVKETWGKRCNVILFMSSEKDSILPSVQLPVKEGRNELWGKTREAFRYVWEHHQHDVDWFLKADDDTYVIVENLRYFLSAFNTSQPLWFGHKYKTNVTAGFHSGGAGYVLSKEATKRFVEEGYDNPSICKHDNEGAEDVEMGRCMENLQVLTMDTRDSKGRGRFFPFQPDRFYFSRKITNYWYWKFIYYPPIMGPDCCSDSTISFHYVDPKMMHLLDFFFYKIRPYGIVDHRPATPEPPPDLELKATPWLAPNETTHIGGIPQNRNAAIDFRLNSEENVDLQETNDHSDYTRYPIHSTELFDQQTFTPMPLPDSDLTTSSLFAETEIASTIENSPVIQSTISVTPSQPGENVIISNAKKRFKVPFERKTFGRNMTETNRAQTESAIQITAKSSIASAYVTNKEKSVDIPINNNKRKVFRKKLVLEKHLDYQELKGKNKLTDDL</sequence>
<evidence type="ECO:0000256" key="9">
    <source>
        <dbReference type="ARBA" id="ARBA00022692"/>
    </source>
</evidence>
<organism evidence="25 26">
    <name type="scientific">Daphnia galeata</name>
    <dbReference type="NCBI Taxonomy" id="27404"/>
    <lineage>
        <taxon>Eukaryota</taxon>
        <taxon>Metazoa</taxon>
        <taxon>Ecdysozoa</taxon>
        <taxon>Arthropoda</taxon>
        <taxon>Crustacea</taxon>
        <taxon>Branchiopoda</taxon>
        <taxon>Diplostraca</taxon>
        <taxon>Cladocera</taxon>
        <taxon>Anomopoda</taxon>
        <taxon>Daphniidae</taxon>
        <taxon>Daphnia</taxon>
    </lineage>
</organism>
<evidence type="ECO:0000256" key="7">
    <source>
        <dbReference type="ARBA" id="ARBA00022676"/>
    </source>
</evidence>
<evidence type="ECO:0000256" key="19">
    <source>
        <dbReference type="ARBA" id="ARBA00041226"/>
    </source>
</evidence>
<evidence type="ECO:0000256" key="21">
    <source>
        <dbReference type="ARBA" id="ARBA00043065"/>
    </source>
</evidence>
<feature type="domain" description="Fringe-like glycosyltransferase" evidence="24">
    <location>
        <begin position="95"/>
        <end position="259"/>
    </location>
</feature>
<evidence type="ECO:0000256" key="17">
    <source>
        <dbReference type="ARBA" id="ARBA00023211"/>
    </source>
</evidence>
<evidence type="ECO:0000256" key="20">
    <source>
        <dbReference type="ARBA" id="ARBA00042009"/>
    </source>
</evidence>
<evidence type="ECO:0000256" key="5">
    <source>
        <dbReference type="ARBA" id="ARBA00011748"/>
    </source>
</evidence>
<dbReference type="UniPathway" id="UPA00378"/>
<keyword evidence="26" id="KW-1185">Reference proteome</keyword>
<dbReference type="PROSITE" id="PS51257">
    <property type="entry name" value="PROKAR_LIPOPROTEIN"/>
    <property type="match status" value="1"/>
</dbReference>
<dbReference type="InterPro" id="IPR003378">
    <property type="entry name" value="Fringe-like_glycosylTrfase"/>
</dbReference>
<gene>
    <name evidence="25" type="ORF">DGAL_LOCUS10710</name>
</gene>
<dbReference type="PANTHER" id="PTHR23033">
    <property type="entry name" value="BETA1,3-GALACTOSYLTRANSFERASE"/>
    <property type="match status" value="1"/>
</dbReference>
<dbReference type="GO" id="GO:0000166">
    <property type="term" value="F:nucleotide binding"/>
    <property type="evidence" value="ECO:0007669"/>
    <property type="project" value="UniProtKB-KW"/>
</dbReference>
<evidence type="ECO:0000256" key="8">
    <source>
        <dbReference type="ARBA" id="ARBA00022679"/>
    </source>
</evidence>
<dbReference type="Pfam" id="PF02434">
    <property type="entry name" value="Fringe"/>
    <property type="match status" value="1"/>
</dbReference>
<evidence type="ECO:0000256" key="14">
    <source>
        <dbReference type="ARBA" id="ARBA00023136"/>
    </source>
</evidence>
<dbReference type="GO" id="GO:0016263">
    <property type="term" value="F:glycoprotein-N-acetylgalactosamine 3-beta-galactosyltransferase activity"/>
    <property type="evidence" value="ECO:0007669"/>
    <property type="project" value="UniProtKB-EC"/>
</dbReference>
<keyword evidence="12" id="KW-0735">Signal-anchor</keyword>
<proteinExistence type="inferred from homology"/>
<evidence type="ECO:0000256" key="1">
    <source>
        <dbReference type="ARBA" id="ARBA00001936"/>
    </source>
</evidence>